<dbReference type="RefSeq" id="WP_344707915.1">
    <property type="nucleotide sequence ID" value="NZ_BAABBQ010000001.1"/>
</dbReference>
<evidence type="ECO:0000313" key="4">
    <source>
        <dbReference type="Proteomes" id="UP001500235"/>
    </source>
</evidence>
<reference evidence="4" key="1">
    <citation type="journal article" date="2019" name="Int. J. Syst. Evol. Microbiol.">
        <title>The Global Catalogue of Microorganisms (GCM) 10K type strain sequencing project: providing services to taxonomists for standard genome sequencing and annotation.</title>
        <authorList>
            <consortium name="The Broad Institute Genomics Platform"/>
            <consortium name="The Broad Institute Genome Sequencing Center for Infectious Disease"/>
            <person name="Wu L."/>
            <person name="Ma J."/>
        </authorList>
    </citation>
    <scope>NUCLEOTIDE SEQUENCE [LARGE SCALE GENOMIC DNA]</scope>
    <source>
        <strain evidence="4">JCM 17563</strain>
    </source>
</reference>
<dbReference type="InterPro" id="IPR007484">
    <property type="entry name" value="Peptidase_M28"/>
</dbReference>
<dbReference type="PANTHER" id="PTHR12147">
    <property type="entry name" value="METALLOPEPTIDASE M28 FAMILY MEMBER"/>
    <property type="match status" value="1"/>
</dbReference>
<dbReference type="EMBL" id="BAABBQ010000001">
    <property type="protein sequence ID" value="GAA4024680.1"/>
    <property type="molecule type" value="Genomic_DNA"/>
</dbReference>
<accession>A0ABP7TDI3</accession>
<dbReference type="Gene3D" id="3.50.30.30">
    <property type="match status" value="1"/>
</dbReference>
<dbReference type="Gene3D" id="3.40.630.10">
    <property type="entry name" value="Zn peptidases"/>
    <property type="match status" value="1"/>
</dbReference>
<protein>
    <submittedName>
        <fullName evidence="3">M20/M25/M40 family metallo-hydrolase</fullName>
    </submittedName>
</protein>
<evidence type="ECO:0000313" key="3">
    <source>
        <dbReference type="EMBL" id="GAA4024680.1"/>
    </source>
</evidence>
<feature type="chain" id="PRO_5046100760" evidence="1">
    <location>
        <begin position="25"/>
        <end position="527"/>
    </location>
</feature>
<comment type="caution">
    <text evidence="3">The sequence shown here is derived from an EMBL/GenBank/DDBJ whole genome shotgun (WGS) entry which is preliminary data.</text>
</comment>
<gene>
    <name evidence="3" type="ORF">GCM10022280_26960</name>
</gene>
<organism evidence="3 4">
    <name type="scientific">Sphingomonas swuensis</name>
    <dbReference type="NCBI Taxonomy" id="977800"/>
    <lineage>
        <taxon>Bacteria</taxon>
        <taxon>Pseudomonadati</taxon>
        <taxon>Pseudomonadota</taxon>
        <taxon>Alphaproteobacteria</taxon>
        <taxon>Sphingomonadales</taxon>
        <taxon>Sphingomonadaceae</taxon>
        <taxon>Sphingomonas</taxon>
    </lineage>
</organism>
<dbReference type="Pfam" id="PF04389">
    <property type="entry name" value="Peptidase_M28"/>
    <property type="match status" value="1"/>
</dbReference>
<evidence type="ECO:0000259" key="2">
    <source>
        <dbReference type="Pfam" id="PF04389"/>
    </source>
</evidence>
<feature type="domain" description="Peptidase M28" evidence="2">
    <location>
        <begin position="286"/>
        <end position="500"/>
    </location>
</feature>
<keyword evidence="1" id="KW-0732">Signal</keyword>
<feature type="signal peptide" evidence="1">
    <location>
        <begin position="1"/>
        <end position="24"/>
    </location>
</feature>
<dbReference type="InterPro" id="IPR045175">
    <property type="entry name" value="M28_fam"/>
</dbReference>
<dbReference type="InterPro" id="IPR046450">
    <property type="entry name" value="PA_dom_sf"/>
</dbReference>
<keyword evidence="4" id="KW-1185">Reference proteome</keyword>
<name>A0ABP7TDI3_9SPHN</name>
<sequence>MRHRLLAAPLAALLLAAAPPPAPAGVYKAPAAQAERVRATVEFLADDLLEGRAAGKRGHEVAAVYLASRYRALGLEPAGENGSWYQRVPFRRAATAGTPTFALTSGGRTEALAANRDIAIRPSVTERERKMAAELLFVGYGLREPKLRLDDYAGLDARGKIVVVLSGTPRGLPSDIAAHLSQQKDEMAAAAGAVGLIEIGGGNPSDREVTDWVDSRGAAGNVPAGLRLRGSVSRGVAERLFAGKPQSLAAILQQRAAGQPVRGFPLGARLSLDARSNWTDFTSPAVIGRLPGSDPVLAKQNVLLMGHLDHLGMKENAKPGEDAIYNGALDNAAGVATMLEAAQRFVDSGQRPRRSLLLIAHTGEELGLLGASYWASHATVPLSSVTAAIDLDMPLPLYDFTDVTAFGAEHSTIADTVAAAGRTMGISVGPDPMPEQGIFTRSDHYPLVLKGVPAILMFTGHANGGKPVWDRFFSDAYHRAGDDLKQDINWGALARYGELNYRIARTLADSPQRATWKPGSYFAKAVR</sequence>
<evidence type="ECO:0000256" key="1">
    <source>
        <dbReference type="SAM" id="SignalP"/>
    </source>
</evidence>
<dbReference type="SUPFAM" id="SSF52025">
    <property type="entry name" value="PA domain"/>
    <property type="match status" value="1"/>
</dbReference>
<dbReference type="SUPFAM" id="SSF53187">
    <property type="entry name" value="Zn-dependent exopeptidases"/>
    <property type="match status" value="1"/>
</dbReference>
<dbReference type="PANTHER" id="PTHR12147:SF26">
    <property type="entry name" value="PEPTIDASE M28 DOMAIN-CONTAINING PROTEIN"/>
    <property type="match status" value="1"/>
</dbReference>
<proteinExistence type="predicted"/>
<dbReference type="Proteomes" id="UP001500235">
    <property type="component" value="Unassembled WGS sequence"/>
</dbReference>